<keyword evidence="4 5" id="KW-0732">Signal</keyword>
<comment type="subcellular location">
    <subcellularLocation>
        <location evidence="1">Cell envelope</location>
    </subcellularLocation>
</comment>
<keyword evidence="3" id="KW-0813">Transport</keyword>
<feature type="domain" description="Fe/B12 periplasmic-binding" evidence="6">
    <location>
        <begin position="49"/>
        <end position="297"/>
    </location>
</feature>
<dbReference type="CDD" id="cd01146">
    <property type="entry name" value="FhuD"/>
    <property type="match status" value="1"/>
</dbReference>
<dbReference type="OrthoDB" id="9793175at2"/>
<keyword evidence="8" id="KW-1185">Reference proteome</keyword>
<dbReference type="GO" id="GO:1901678">
    <property type="term" value="P:iron coordination entity transport"/>
    <property type="evidence" value="ECO:0007669"/>
    <property type="project" value="UniProtKB-ARBA"/>
</dbReference>
<dbReference type="AlphaFoldDB" id="A0A1G7NHH0"/>
<dbReference type="RefSeq" id="WP_093082327.1">
    <property type="nucleotide sequence ID" value="NZ_FNBE01000006.1"/>
</dbReference>
<dbReference type="GO" id="GO:0030288">
    <property type="term" value="C:outer membrane-bounded periplasmic space"/>
    <property type="evidence" value="ECO:0007669"/>
    <property type="project" value="TreeGrafter"/>
</dbReference>
<feature type="signal peptide" evidence="5">
    <location>
        <begin position="1"/>
        <end position="23"/>
    </location>
</feature>
<dbReference type="SUPFAM" id="SSF53807">
    <property type="entry name" value="Helical backbone' metal receptor"/>
    <property type="match status" value="1"/>
</dbReference>
<evidence type="ECO:0000256" key="3">
    <source>
        <dbReference type="ARBA" id="ARBA00022448"/>
    </source>
</evidence>
<dbReference type="Proteomes" id="UP000198967">
    <property type="component" value="Unassembled WGS sequence"/>
</dbReference>
<dbReference type="Gene3D" id="3.40.50.1980">
    <property type="entry name" value="Nitrogenase molybdenum iron protein domain"/>
    <property type="match status" value="2"/>
</dbReference>
<dbReference type="PANTHER" id="PTHR30532:SF25">
    <property type="entry name" value="IRON(III) DICITRATE-BINDING PERIPLASMIC PROTEIN"/>
    <property type="match status" value="1"/>
</dbReference>
<dbReference type="STRING" id="366584.SAMN05216377_106247"/>
<dbReference type="PANTHER" id="PTHR30532">
    <property type="entry name" value="IRON III DICITRATE-BINDING PERIPLASMIC PROTEIN"/>
    <property type="match status" value="1"/>
</dbReference>
<dbReference type="EMBL" id="FNBE01000006">
    <property type="protein sequence ID" value="SDF73514.1"/>
    <property type="molecule type" value="Genomic_DNA"/>
</dbReference>
<evidence type="ECO:0000256" key="1">
    <source>
        <dbReference type="ARBA" id="ARBA00004196"/>
    </source>
</evidence>
<sequence>MIRRLLPAAVVGLALAGCASTPAEDPAAAATRTVTHAHGTTEVPAAPARVVVLEPVQLDTTVALGAVPVGAAVLSEAAGVPAYLKPDADAVQTVGTVPTPDLEKIAALRPDLILGTESRHAELYDRLAAVAPTVFMASQADPWQDNVRFVGRALGREADAEALLGAYTDRCAEVGATHPGGTAQLVRPRDGQLTLYGPASFAGSTLECAGFRTPPRDWEGSISVDLSPELVLQARADLVVVTAAKAGDESAVPAEMAAVRAEAFPDLHVVDQSIWITGVGPRGGQAVLDDLERLLAG</sequence>
<reference evidence="7 8" key="1">
    <citation type="submission" date="2016-10" db="EMBL/GenBank/DDBJ databases">
        <authorList>
            <person name="de Groot N.N."/>
        </authorList>
    </citation>
    <scope>NUCLEOTIDE SEQUENCE [LARGE SCALE GENOMIC DNA]</scope>
    <source>
        <strain evidence="7 8">CGMCC 4.3143</strain>
    </source>
</reference>
<dbReference type="InterPro" id="IPR002491">
    <property type="entry name" value="ABC_transptr_periplasmic_BD"/>
</dbReference>
<dbReference type="Pfam" id="PF01497">
    <property type="entry name" value="Peripla_BP_2"/>
    <property type="match status" value="1"/>
</dbReference>
<comment type="similarity">
    <text evidence="2">Belongs to the bacterial solute-binding protein 8 family.</text>
</comment>
<accession>A0A1G7NHH0</accession>
<feature type="chain" id="PRO_5039581189" evidence="5">
    <location>
        <begin position="24"/>
        <end position="297"/>
    </location>
</feature>
<evidence type="ECO:0000313" key="7">
    <source>
        <dbReference type="EMBL" id="SDF73514.1"/>
    </source>
</evidence>
<evidence type="ECO:0000256" key="2">
    <source>
        <dbReference type="ARBA" id="ARBA00008814"/>
    </source>
</evidence>
<proteinExistence type="inferred from homology"/>
<dbReference type="PROSITE" id="PS51257">
    <property type="entry name" value="PROKAR_LIPOPROTEIN"/>
    <property type="match status" value="1"/>
</dbReference>
<evidence type="ECO:0000256" key="5">
    <source>
        <dbReference type="SAM" id="SignalP"/>
    </source>
</evidence>
<protein>
    <submittedName>
        <fullName evidence="7">Iron complex transport system substrate-binding protein</fullName>
    </submittedName>
</protein>
<name>A0A1G7NHH0_PSEOR</name>
<evidence type="ECO:0000313" key="8">
    <source>
        <dbReference type="Proteomes" id="UP000198967"/>
    </source>
</evidence>
<organism evidence="7 8">
    <name type="scientific">Pseudonocardia oroxyli</name>
    <dbReference type="NCBI Taxonomy" id="366584"/>
    <lineage>
        <taxon>Bacteria</taxon>
        <taxon>Bacillati</taxon>
        <taxon>Actinomycetota</taxon>
        <taxon>Actinomycetes</taxon>
        <taxon>Pseudonocardiales</taxon>
        <taxon>Pseudonocardiaceae</taxon>
        <taxon>Pseudonocardia</taxon>
    </lineage>
</organism>
<gene>
    <name evidence="7" type="ORF">SAMN05216377_106247</name>
</gene>
<dbReference type="PROSITE" id="PS50983">
    <property type="entry name" value="FE_B12_PBP"/>
    <property type="match status" value="1"/>
</dbReference>
<evidence type="ECO:0000259" key="6">
    <source>
        <dbReference type="PROSITE" id="PS50983"/>
    </source>
</evidence>
<evidence type="ECO:0000256" key="4">
    <source>
        <dbReference type="ARBA" id="ARBA00022729"/>
    </source>
</evidence>
<dbReference type="InterPro" id="IPR051313">
    <property type="entry name" value="Bact_iron-sidero_bind"/>
</dbReference>